<dbReference type="Gene3D" id="1.10.40.50">
    <property type="entry name" value="Probable gtpase engc, domain 3"/>
    <property type="match status" value="1"/>
</dbReference>
<evidence type="ECO:0000256" key="9">
    <source>
        <dbReference type="ARBA" id="ARBA00023134"/>
    </source>
</evidence>
<evidence type="ECO:0000259" key="11">
    <source>
        <dbReference type="PROSITE" id="PS50936"/>
    </source>
</evidence>
<dbReference type="GO" id="GO:0005525">
    <property type="term" value="F:GTP binding"/>
    <property type="evidence" value="ECO:0007669"/>
    <property type="project" value="UniProtKB-UniRule"/>
</dbReference>
<dbReference type="NCBIfam" id="TIGR00157">
    <property type="entry name" value="ribosome small subunit-dependent GTPase A"/>
    <property type="match status" value="1"/>
</dbReference>
<dbReference type="InterPro" id="IPR030378">
    <property type="entry name" value="G_CP_dom"/>
</dbReference>
<dbReference type="GO" id="GO:0019843">
    <property type="term" value="F:rRNA binding"/>
    <property type="evidence" value="ECO:0007669"/>
    <property type="project" value="UniProtKB-KW"/>
</dbReference>
<keyword evidence="5 10" id="KW-0547">Nucleotide-binding</keyword>
<comment type="cofactor">
    <cofactor evidence="10">
        <name>Zn(2+)</name>
        <dbReference type="ChEBI" id="CHEBI:29105"/>
    </cofactor>
    <text evidence="10">Binds 1 zinc ion per subunit.</text>
</comment>
<dbReference type="Pfam" id="PF03193">
    <property type="entry name" value="RsgA_GTPase"/>
    <property type="match status" value="1"/>
</dbReference>
<dbReference type="EC" id="3.6.1.-" evidence="10"/>
<comment type="function">
    <text evidence="10">One of several proteins that assist in the late maturation steps of the functional core of the 30S ribosomal subunit. Helps release RbfA from mature subunits. May play a role in the assembly of ribosomal proteins into the subunit. Circularly permuted GTPase that catalyzes slow GTP hydrolysis, GTPase activity is stimulated by the 30S ribosomal subunit.</text>
</comment>
<keyword evidence="8 10" id="KW-0694">RNA-binding</keyword>
<dbReference type="EMBL" id="JACRSV010000001">
    <property type="protein sequence ID" value="MBC8559442.1"/>
    <property type="molecule type" value="Genomic_DNA"/>
</dbReference>
<evidence type="ECO:0000256" key="5">
    <source>
        <dbReference type="ARBA" id="ARBA00022741"/>
    </source>
</evidence>
<keyword evidence="6 10" id="KW-0378">Hydrolase</keyword>
<feature type="domain" description="CP-type G" evidence="12">
    <location>
        <begin position="96"/>
        <end position="253"/>
    </location>
</feature>
<evidence type="ECO:0000259" key="12">
    <source>
        <dbReference type="PROSITE" id="PS51721"/>
    </source>
</evidence>
<keyword evidence="2 10" id="KW-0690">Ribosome biogenesis</keyword>
<comment type="similarity">
    <text evidence="10">Belongs to the TRAFAC class YlqF/YawG GTPase family. RsgA subfamily.</text>
</comment>
<feature type="binding site" evidence="10">
    <location>
        <position position="281"/>
    </location>
    <ligand>
        <name>Zn(2+)</name>
        <dbReference type="ChEBI" id="CHEBI:29105"/>
    </ligand>
</feature>
<keyword evidence="7 10" id="KW-0862">Zinc</keyword>
<sequence length="350" mass="38902">MMDLSSYGYCEIEEENSHNTIPARVTAVHRERYELVCGEGPVFAQLKTAVYYGREPEPFPTAGDFVRIQYNESGDSLIVKTLPRRSLFSRLDPTPGRGEQAVAANFDYVFILSSLNHDFKVGRLERYLTLAWQSGGTPVVVLTKRDMAENAVETVRKAQDAAPGVDVYAVSSVTGEGIDALAPYLRPRKTLVFLGSSGVGKSSLVNALAGETVMNTAAIREDDSRGRHTTTHRQLLMLPSGAMVIDTPGMREIGMWDAEEGLSGAFSDVEDFLGRCKFSDCTHQNEPGCAIRAAIADGSLSEKRWQSYLSLKAENRYVEDKMGYLREKQQWHKEISKWVKEKKKAGGKFR</sequence>
<dbReference type="GO" id="GO:0042274">
    <property type="term" value="P:ribosomal small subunit biogenesis"/>
    <property type="evidence" value="ECO:0007669"/>
    <property type="project" value="UniProtKB-UniRule"/>
</dbReference>
<evidence type="ECO:0000256" key="8">
    <source>
        <dbReference type="ARBA" id="ARBA00022884"/>
    </source>
</evidence>
<dbReference type="InterPro" id="IPR027417">
    <property type="entry name" value="P-loop_NTPase"/>
</dbReference>
<name>A0A926I737_9FIRM</name>
<feature type="binding site" evidence="10">
    <location>
        <position position="283"/>
    </location>
    <ligand>
        <name>Zn(2+)</name>
        <dbReference type="ChEBI" id="CHEBI:29105"/>
    </ligand>
</feature>
<dbReference type="PANTHER" id="PTHR32120:SF10">
    <property type="entry name" value="SMALL RIBOSOMAL SUBUNIT BIOGENESIS GTPASE RSGA"/>
    <property type="match status" value="1"/>
</dbReference>
<reference evidence="13" key="1">
    <citation type="submission" date="2020-08" db="EMBL/GenBank/DDBJ databases">
        <title>Genome public.</title>
        <authorList>
            <person name="Liu C."/>
            <person name="Sun Q."/>
        </authorList>
    </citation>
    <scope>NUCLEOTIDE SEQUENCE</scope>
    <source>
        <strain evidence="13">NSJ-33</strain>
    </source>
</reference>
<dbReference type="PROSITE" id="PS51721">
    <property type="entry name" value="G_CP"/>
    <property type="match status" value="1"/>
</dbReference>
<keyword evidence="1 10" id="KW-0963">Cytoplasm</keyword>
<organism evidence="13 14">
    <name type="scientific">Fumia xinanensis</name>
    <dbReference type="NCBI Taxonomy" id="2763659"/>
    <lineage>
        <taxon>Bacteria</taxon>
        <taxon>Bacillati</taxon>
        <taxon>Bacillota</taxon>
        <taxon>Clostridia</taxon>
        <taxon>Eubacteriales</taxon>
        <taxon>Oscillospiraceae</taxon>
        <taxon>Fumia</taxon>
    </lineage>
</organism>
<comment type="caution">
    <text evidence="13">The sequence shown here is derived from an EMBL/GenBank/DDBJ whole genome shotgun (WGS) entry which is preliminary data.</text>
</comment>
<proteinExistence type="inferred from homology"/>
<dbReference type="SUPFAM" id="SSF52540">
    <property type="entry name" value="P-loop containing nucleoside triphosphate hydrolases"/>
    <property type="match status" value="1"/>
</dbReference>
<dbReference type="GO" id="GO:0005737">
    <property type="term" value="C:cytoplasm"/>
    <property type="evidence" value="ECO:0007669"/>
    <property type="project" value="UniProtKB-SubCell"/>
</dbReference>
<keyword evidence="14" id="KW-1185">Reference proteome</keyword>
<dbReference type="RefSeq" id="WP_249294335.1">
    <property type="nucleotide sequence ID" value="NZ_JACRSV010000001.1"/>
</dbReference>
<protein>
    <recommendedName>
        <fullName evidence="10">Small ribosomal subunit biogenesis GTPase RsgA</fullName>
        <ecNumber evidence="10">3.6.1.-</ecNumber>
    </recommendedName>
</protein>
<dbReference type="Proteomes" id="UP000610760">
    <property type="component" value="Unassembled WGS sequence"/>
</dbReference>
<dbReference type="PROSITE" id="PS50936">
    <property type="entry name" value="ENGC_GTPASE"/>
    <property type="match status" value="1"/>
</dbReference>
<feature type="domain" description="EngC GTPase" evidence="11">
    <location>
        <begin position="104"/>
        <end position="251"/>
    </location>
</feature>
<evidence type="ECO:0000256" key="2">
    <source>
        <dbReference type="ARBA" id="ARBA00022517"/>
    </source>
</evidence>
<dbReference type="InterPro" id="IPR004881">
    <property type="entry name" value="Ribosome_biogen_GTPase_RsgA"/>
</dbReference>
<keyword evidence="3 10" id="KW-0479">Metal-binding</keyword>
<evidence type="ECO:0000313" key="14">
    <source>
        <dbReference type="Proteomes" id="UP000610760"/>
    </source>
</evidence>
<keyword evidence="4 10" id="KW-0699">rRNA-binding</keyword>
<evidence type="ECO:0000256" key="3">
    <source>
        <dbReference type="ARBA" id="ARBA00022723"/>
    </source>
</evidence>
<feature type="binding site" evidence="10">
    <location>
        <position position="289"/>
    </location>
    <ligand>
        <name>Zn(2+)</name>
        <dbReference type="ChEBI" id="CHEBI:29105"/>
    </ligand>
</feature>
<dbReference type="Gene3D" id="3.40.50.300">
    <property type="entry name" value="P-loop containing nucleotide triphosphate hydrolases"/>
    <property type="match status" value="1"/>
</dbReference>
<dbReference type="GO" id="GO:0046872">
    <property type="term" value="F:metal ion binding"/>
    <property type="evidence" value="ECO:0007669"/>
    <property type="project" value="UniProtKB-KW"/>
</dbReference>
<feature type="binding site" evidence="10">
    <location>
        <position position="276"/>
    </location>
    <ligand>
        <name>Zn(2+)</name>
        <dbReference type="ChEBI" id="CHEBI:29105"/>
    </ligand>
</feature>
<feature type="binding site" evidence="10">
    <location>
        <begin position="143"/>
        <end position="146"/>
    </location>
    <ligand>
        <name>GTP</name>
        <dbReference type="ChEBI" id="CHEBI:37565"/>
    </ligand>
</feature>
<evidence type="ECO:0000256" key="10">
    <source>
        <dbReference type="HAMAP-Rule" id="MF_01820"/>
    </source>
</evidence>
<evidence type="ECO:0000256" key="1">
    <source>
        <dbReference type="ARBA" id="ARBA00022490"/>
    </source>
</evidence>
<dbReference type="PANTHER" id="PTHR32120">
    <property type="entry name" value="SMALL RIBOSOMAL SUBUNIT BIOGENESIS GTPASE RSGA"/>
    <property type="match status" value="1"/>
</dbReference>
<accession>A0A926I737</accession>
<comment type="subcellular location">
    <subcellularLocation>
        <location evidence="10">Cytoplasm</location>
    </subcellularLocation>
</comment>
<dbReference type="InterPro" id="IPR010914">
    <property type="entry name" value="RsgA_GTPase_dom"/>
</dbReference>
<dbReference type="CDD" id="cd01854">
    <property type="entry name" value="YjeQ_EngC"/>
    <property type="match status" value="1"/>
</dbReference>
<dbReference type="AlphaFoldDB" id="A0A926I737"/>
<gene>
    <name evidence="10 13" type="primary">rsgA</name>
    <name evidence="13" type="ORF">H8710_05080</name>
</gene>
<dbReference type="GO" id="GO:0003924">
    <property type="term" value="F:GTPase activity"/>
    <property type="evidence" value="ECO:0007669"/>
    <property type="project" value="UniProtKB-UniRule"/>
</dbReference>
<evidence type="ECO:0000313" key="13">
    <source>
        <dbReference type="EMBL" id="MBC8559442.1"/>
    </source>
</evidence>
<keyword evidence="9 10" id="KW-0342">GTP-binding</keyword>
<dbReference type="HAMAP" id="MF_01820">
    <property type="entry name" value="GTPase_RsgA"/>
    <property type="match status" value="1"/>
</dbReference>
<comment type="subunit">
    <text evidence="10">Monomer. Associates with 30S ribosomal subunit, binds 16S rRNA.</text>
</comment>
<evidence type="ECO:0000256" key="4">
    <source>
        <dbReference type="ARBA" id="ARBA00022730"/>
    </source>
</evidence>
<evidence type="ECO:0000256" key="7">
    <source>
        <dbReference type="ARBA" id="ARBA00022833"/>
    </source>
</evidence>
<feature type="binding site" evidence="10">
    <location>
        <begin position="195"/>
        <end position="203"/>
    </location>
    <ligand>
        <name>GTP</name>
        <dbReference type="ChEBI" id="CHEBI:37565"/>
    </ligand>
</feature>
<evidence type="ECO:0000256" key="6">
    <source>
        <dbReference type="ARBA" id="ARBA00022801"/>
    </source>
</evidence>